<dbReference type="HOGENOM" id="CLU_010194_2_10_1"/>
<dbReference type="SUPFAM" id="SSF51735">
    <property type="entry name" value="NAD(P)-binding Rossmann-fold domains"/>
    <property type="match status" value="1"/>
</dbReference>
<dbReference type="InterPro" id="IPR036291">
    <property type="entry name" value="NAD(P)-bd_dom_sf"/>
</dbReference>
<dbReference type="Proteomes" id="UP000007266">
    <property type="component" value="Linkage group 6"/>
</dbReference>
<dbReference type="OMA" id="QTHIRAM"/>
<evidence type="ECO:0000256" key="1">
    <source>
        <dbReference type="ARBA" id="ARBA00006484"/>
    </source>
</evidence>
<reference evidence="5 6" key="2">
    <citation type="journal article" date="2010" name="Nucleic Acids Res.">
        <title>BeetleBase in 2010: revisions to provide comprehensive genomic information for Tribolium castaneum.</title>
        <authorList>
            <person name="Kim H.S."/>
            <person name="Murphy T."/>
            <person name="Xia J."/>
            <person name="Caragea D."/>
            <person name="Park Y."/>
            <person name="Beeman R.W."/>
            <person name="Lorenzen M.D."/>
            <person name="Butcher S."/>
            <person name="Manak J.R."/>
            <person name="Brown S.J."/>
        </authorList>
    </citation>
    <scope>GENOME REANNOTATION</scope>
    <source>
        <strain evidence="5 6">Georgia GA2</strain>
    </source>
</reference>
<feature type="transmembrane region" description="Helical" evidence="4">
    <location>
        <begin position="235"/>
        <end position="253"/>
    </location>
</feature>
<dbReference type="EMBL" id="KQ971344">
    <property type="protein sequence ID" value="EFA05259.1"/>
    <property type="molecule type" value="Genomic_DNA"/>
</dbReference>
<gene>
    <name evidence="5" type="primary">AUGUSTUS-3.0.2_15414</name>
    <name evidence="5" type="ORF">TcasGA2_TC015414</name>
</gene>
<keyword evidence="4" id="KW-0812">Transmembrane</keyword>
<name>D2A4S0_TRICA</name>
<dbReference type="FunFam" id="3.40.50.720:FF:000047">
    <property type="entry name" value="NADP-dependent L-serine/L-allo-threonine dehydrogenase"/>
    <property type="match status" value="1"/>
</dbReference>
<evidence type="ECO:0000256" key="2">
    <source>
        <dbReference type="ARBA" id="ARBA00023002"/>
    </source>
</evidence>
<accession>D2A4S0</accession>
<dbReference type="PhylomeDB" id="D2A4S0"/>
<dbReference type="PRINTS" id="PR00081">
    <property type="entry name" value="GDHRDH"/>
</dbReference>
<dbReference type="PANTHER" id="PTHR43115:SF4">
    <property type="entry name" value="DEHYDROGENASE_REDUCTASE SDR FAMILY MEMBER 11"/>
    <property type="match status" value="1"/>
</dbReference>
<dbReference type="Pfam" id="PF00106">
    <property type="entry name" value="adh_short"/>
    <property type="match status" value="1"/>
</dbReference>
<reference evidence="5 6" key="1">
    <citation type="journal article" date="2008" name="Nature">
        <title>The genome of the model beetle and pest Tribolium castaneum.</title>
        <authorList>
            <consortium name="Tribolium Genome Sequencing Consortium"/>
            <person name="Richards S."/>
            <person name="Gibbs R.A."/>
            <person name="Weinstock G.M."/>
            <person name="Brown S.J."/>
            <person name="Denell R."/>
            <person name="Beeman R.W."/>
            <person name="Gibbs R."/>
            <person name="Beeman R.W."/>
            <person name="Brown S.J."/>
            <person name="Bucher G."/>
            <person name="Friedrich M."/>
            <person name="Grimmelikhuijzen C.J."/>
            <person name="Klingler M."/>
            <person name="Lorenzen M."/>
            <person name="Richards S."/>
            <person name="Roth S."/>
            <person name="Schroder R."/>
            <person name="Tautz D."/>
            <person name="Zdobnov E.M."/>
            <person name="Muzny D."/>
            <person name="Gibbs R.A."/>
            <person name="Weinstock G.M."/>
            <person name="Attaway T."/>
            <person name="Bell S."/>
            <person name="Buhay C.J."/>
            <person name="Chandrabose M.N."/>
            <person name="Chavez D."/>
            <person name="Clerk-Blankenburg K.P."/>
            <person name="Cree A."/>
            <person name="Dao M."/>
            <person name="Davis C."/>
            <person name="Chacko J."/>
            <person name="Dinh H."/>
            <person name="Dugan-Rocha S."/>
            <person name="Fowler G."/>
            <person name="Garner T.T."/>
            <person name="Garnes J."/>
            <person name="Gnirke A."/>
            <person name="Hawes A."/>
            <person name="Hernandez J."/>
            <person name="Hines S."/>
            <person name="Holder M."/>
            <person name="Hume J."/>
            <person name="Jhangiani S.N."/>
            <person name="Joshi V."/>
            <person name="Khan Z.M."/>
            <person name="Jackson L."/>
            <person name="Kovar C."/>
            <person name="Kowis A."/>
            <person name="Lee S."/>
            <person name="Lewis L.R."/>
            <person name="Margolis J."/>
            <person name="Morgan M."/>
            <person name="Nazareth L.V."/>
            <person name="Nguyen N."/>
            <person name="Okwuonu G."/>
            <person name="Parker D."/>
            <person name="Richards S."/>
            <person name="Ruiz S.J."/>
            <person name="Santibanez J."/>
            <person name="Savard J."/>
            <person name="Scherer S.E."/>
            <person name="Schneider B."/>
            <person name="Sodergren E."/>
            <person name="Tautz D."/>
            <person name="Vattahil S."/>
            <person name="Villasana D."/>
            <person name="White C.S."/>
            <person name="Wright R."/>
            <person name="Park Y."/>
            <person name="Beeman R.W."/>
            <person name="Lord J."/>
            <person name="Oppert B."/>
            <person name="Lorenzen M."/>
            <person name="Brown S."/>
            <person name="Wang L."/>
            <person name="Savard J."/>
            <person name="Tautz D."/>
            <person name="Richards S."/>
            <person name="Weinstock G."/>
            <person name="Gibbs R.A."/>
            <person name="Liu Y."/>
            <person name="Worley K."/>
            <person name="Weinstock G."/>
            <person name="Elsik C.G."/>
            <person name="Reese J.T."/>
            <person name="Elhaik E."/>
            <person name="Landan G."/>
            <person name="Graur D."/>
            <person name="Arensburger P."/>
            <person name="Atkinson P."/>
            <person name="Beeman R.W."/>
            <person name="Beidler J."/>
            <person name="Brown S.J."/>
            <person name="Demuth J.P."/>
            <person name="Drury D.W."/>
            <person name="Du Y.Z."/>
            <person name="Fujiwara H."/>
            <person name="Lorenzen M."/>
            <person name="Maselli V."/>
            <person name="Osanai M."/>
            <person name="Park Y."/>
            <person name="Robertson H.M."/>
            <person name="Tu Z."/>
            <person name="Wang J.J."/>
            <person name="Wang S."/>
            <person name="Richards S."/>
            <person name="Song H."/>
            <person name="Zhang L."/>
            <person name="Sodergren E."/>
            <person name="Werner D."/>
            <person name="Stanke M."/>
            <person name="Morgenstern B."/>
            <person name="Solovyev V."/>
            <person name="Kosarev P."/>
            <person name="Brown G."/>
            <person name="Chen H.C."/>
            <person name="Ermolaeva O."/>
            <person name="Hlavina W."/>
            <person name="Kapustin Y."/>
            <person name="Kiryutin B."/>
            <person name="Kitts P."/>
            <person name="Maglott D."/>
            <person name="Pruitt K."/>
            <person name="Sapojnikov V."/>
            <person name="Souvorov A."/>
            <person name="Mackey A.J."/>
            <person name="Waterhouse R.M."/>
            <person name="Wyder S."/>
            <person name="Zdobnov E.M."/>
            <person name="Zdobnov E.M."/>
            <person name="Wyder S."/>
            <person name="Kriventseva E.V."/>
            <person name="Kadowaki T."/>
            <person name="Bork P."/>
            <person name="Aranda M."/>
            <person name="Bao R."/>
            <person name="Beermann A."/>
            <person name="Berns N."/>
            <person name="Bolognesi R."/>
            <person name="Bonneton F."/>
            <person name="Bopp D."/>
            <person name="Brown S.J."/>
            <person name="Bucher G."/>
            <person name="Butts T."/>
            <person name="Chaumot A."/>
            <person name="Denell R.E."/>
            <person name="Ferrier D.E."/>
            <person name="Friedrich M."/>
            <person name="Gordon C.M."/>
            <person name="Jindra M."/>
            <person name="Klingler M."/>
            <person name="Lan Q."/>
            <person name="Lattorff H.M."/>
            <person name="Laudet V."/>
            <person name="von Levetsow C."/>
            <person name="Liu Z."/>
            <person name="Lutz R."/>
            <person name="Lynch J.A."/>
            <person name="da Fonseca R.N."/>
            <person name="Posnien N."/>
            <person name="Reuter R."/>
            <person name="Roth S."/>
            <person name="Savard J."/>
            <person name="Schinko J.B."/>
            <person name="Schmitt C."/>
            <person name="Schoppmeier M."/>
            <person name="Schroder R."/>
            <person name="Shippy T.D."/>
            <person name="Simonnet F."/>
            <person name="Marques-Souza H."/>
            <person name="Tautz D."/>
            <person name="Tomoyasu Y."/>
            <person name="Trauner J."/>
            <person name="Van der Zee M."/>
            <person name="Vervoort M."/>
            <person name="Wittkopp N."/>
            <person name="Wimmer E.A."/>
            <person name="Yang X."/>
            <person name="Jones A.K."/>
            <person name="Sattelle D.B."/>
            <person name="Ebert P.R."/>
            <person name="Nelson D."/>
            <person name="Scott J.G."/>
            <person name="Beeman R.W."/>
            <person name="Muthukrishnan S."/>
            <person name="Kramer K.J."/>
            <person name="Arakane Y."/>
            <person name="Beeman R.W."/>
            <person name="Zhu Q."/>
            <person name="Hogenkamp D."/>
            <person name="Dixit R."/>
            <person name="Oppert B."/>
            <person name="Jiang H."/>
            <person name="Zou Z."/>
            <person name="Marshall J."/>
            <person name="Elpidina E."/>
            <person name="Vinokurov K."/>
            <person name="Oppert C."/>
            <person name="Zou Z."/>
            <person name="Evans J."/>
            <person name="Lu Z."/>
            <person name="Zhao P."/>
            <person name="Sumathipala N."/>
            <person name="Altincicek B."/>
            <person name="Vilcinskas A."/>
            <person name="Williams M."/>
            <person name="Hultmark D."/>
            <person name="Hetru C."/>
            <person name="Jiang H."/>
            <person name="Grimmelikhuijzen C.J."/>
            <person name="Hauser F."/>
            <person name="Cazzamali G."/>
            <person name="Williamson M."/>
            <person name="Park Y."/>
            <person name="Li B."/>
            <person name="Tanaka Y."/>
            <person name="Predel R."/>
            <person name="Neupert S."/>
            <person name="Schachtner J."/>
            <person name="Verleyen P."/>
            <person name="Raible F."/>
            <person name="Bork P."/>
            <person name="Friedrich M."/>
            <person name="Walden K.K."/>
            <person name="Robertson H.M."/>
            <person name="Angeli S."/>
            <person name="Foret S."/>
            <person name="Bucher G."/>
            <person name="Schuetz S."/>
            <person name="Maleszka R."/>
            <person name="Wimmer E.A."/>
            <person name="Beeman R.W."/>
            <person name="Lorenzen M."/>
            <person name="Tomoyasu Y."/>
            <person name="Miller S.C."/>
            <person name="Grossmann D."/>
            <person name="Bucher G."/>
        </authorList>
    </citation>
    <scope>NUCLEOTIDE SEQUENCE [LARGE SCALE GENOMIC DNA]</scope>
    <source>
        <strain evidence="5 6">Georgia GA2</strain>
    </source>
</reference>
<dbReference type="PANTHER" id="PTHR43115">
    <property type="entry name" value="DEHYDROGENASE/REDUCTASE SDR FAMILY MEMBER 11"/>
    <property type="match status" value="1"/>
</dbReference>
<dbReference type="InterPro" id="IPR002347">
    <property type="entry name" value="SDR_fam"/>
</dbReference>
<dbReference type="PRINTS" id="PR00080">
    <property type="entry name" value="SDRFAMILY"/>
</dbReference>
<keyword evidence="4" id="KW-1133">Transmembrane helix</keyword>
<evidence type="ECO:0000313" key="5">
    <source>
        <dbReference type="EMBL" id="EFA05259.1"/>
    </source>
</evidence>
<dbReference type="GO" id="GO:0016616">
    <property type="term" value="F:oxidoreductase activity, acting on the CH-OH group of donors, NAD or NADP as acceptor"/>
    <property type="evidence" value="ECO:0007669"/>
    <property type="project" value="UniProtKB-ARBA"/>
</dbReference>
<organism evidence="5 6">
    <name type="scientific">Tribolium castaneum</name>
    <name type="common">Red flour beetle</name>
    <dbReference type="NCBI Taxonomy" id="7070"/>
    <lineage>
        <taxon>Eukaryota</taxon>
        <taxon>Metazoa</taxon>
        <taxon>Ecdysozoa</taxon>
        <taxon>Arthropoda</taxon>
        <taxon>Hexapoda</taxon>
        <taxon>Insecta</taxon>
        <taxon>Pterygota</taxon>
        <taxon>Neoptera</taxon>
        <taxon>Endopterygota</taxon>
        <taxon>Coleoptera</taxon>
        <taxon>Polyphaga</taxon>
        <taxon>Cucujiformia</taxon>
        <taxon>Tenebrionidae</taxon>
        <taxon>Tenebrionidae incertae sedis</taxon>
        <taxon>Tribolium</taxon>
    </lineage>
</organism>
<dbReference type="InParanoid" id="D2A4S0"/>
<keyword evidence="6" id="KW-1185">Reference proteome</keyword>
<sequence>MERWEGKIAIVTGASAGIGAATAKILVKKGLKVVGLARRVELIEELTLSLTEAPGELYAVKCDLSKEEEILDALKWVKENLGPVHILVNNAGFTDDWRLTFDVNVIAMCICTREAVKVMREHNIAGHVINLNSLVGRYPVSLPHPNLNVYPASKYAVTALTENLRQEFRYFNTGIKVTSISPGIVISDFQEGFCKDGTLEAMRSGPVLYPEDVAEAIVYTLSTPPHVQVLCLPGWGIWFCVIVFFRFMIFSCIRWERCFSQGEYLIIG</sequence>
<evidence type="ECO:0000256" key="4">
    <source>
        <dbReference type="SAM" id="Phobius"/>
    </source>
</evidence>
<evidence type="ECO:0000313" key="6">
    <source>
        <dbReference type="Proteomes" id="UP000007266"/>
    </source>
</evidence>
<evidence type="ECO:0000256" key="3">
    <source>
        <dbReference type="RuleBase" id="RU000363"/>
    </source>
</evidence>
<dbReference type="STRING" id="7070.D2A4S0"/>
<dbReference type="AlphaFoldDB" id="D2A4S0"/>
<dbReference type="eggNOG" id="KOG1205">
    <property type="taxonomic scope" value="Eukaryota"/>
</dbReference>
<keyword evidence="4" id="KW-0472">Membrane</keyword>
<comment type="similarity">
    <text evidence="1 3">Belongs to the short-chain dehydrogenases/reductases (SDR) family.</text>
</comment>
<proteinExistence type="inferred from homology"/>
<protein>
    <submittedName>
        <fullName evidence="5">Dehydrogenase/reductase SDR family member 11-like Protein</fullName>
    </submittedName>
</protein>
<dbReference type="Gene3D" id="3.40.50.720">
    <property type="entry name" value="NAD(P)-binding Rossmann-like Domain"/>
    <property type="match status" value="1"/>
</dbReference>
<keyword evidence="2" id="KW-0560">Oxidoreductase</keyword>